<sequence>MSYNHLSLEERHYINTSLKKGMSLSQIARDLERSQSTISREVNRNKGQRGYRYQQANSKALQRHKDKHKHVKLTAEITKKIDKYLRREWSPEQIVGRLSSNGIIKLHHETVYQYILADKRAGGDLYTHLRHQGKSYRKRYGTTGSKSGIPNRRDIDERPEAANNRTRVGDWEADTMIGNKQKGALATLDERKSKLRLALPVPRKSAEEVTNAIMQMLEPIKEVVLSITFDNGREFAAHEVIAGKLGCETYFAKPYHSWERGQNENANGLLRQYFPKSRQLNDAEVVV</sequence>
<dbReference type="InterPro" id="IPR036397">
    <property type="entry name" value="RNaseH_sf"/>
</dbReference>
<keyword evidence="5" id="KW-0233">DNA recombination</keyword>
<dbReference type="OrthoDB" id="9803231at2"/>
<dbReference type="SUPFAM" id="SSF46689">
    <property type="entry name" value="Homeodomain-like"/>
    <property type="match status" value="1"/>
</dbReference>
<dbReference type="EMBL" id="FOHV01000017">
    <property type="protein sequence ID" value="SET32906.1"/>
    <property type="molecule type" value="Genomic_DNA"/>
</dbReference>
<keyword evidence="4" id="KW-0238">DNA-binding</keyword>
<evidence type="ECO:0000256" key="1">
    <source>
        <dbReference type="ARBA" id="ARBA00002190"/>
    </source>
</evidence>
<evidence type="ECO:0000259" key="7">
    <source>
        <dbReference type="PROSITE" id="PS50994"/>
    </source>
</evidence>
<dbReference type="GO" id="GO:0006313">
    <property type="term" value="P:DNA transposition"/>
    <property type="evidence" value="ECO:0007669"/>
    <property type="project" value="InterPro"/>
</dbReference>
<comment type="similarity">
    <text evidence="2">Belongs to the transposase IS30 family.</text>
</comment>
<dbReference type="InterPro" id="IPR001598">
    <property type="entry name" value="Transposase_IS30_CS"/>
</dbReference>
<dbReference type="InterPro" id="IPR051917">
    <property type="entry name" value="Transposase-Integrase"/>
</dbReference>
<dbReference type="GO" id="GO:0005829">
    <property type="term" value="C:cytosol"/>
    <property type="evidence" value="ECO:0007669"/>
    <property type="project" value="TreeGrafter"/>
</dbReference>
<dbReference type="InterPro" id="IPR053392">
    <property type="entry name" value="Transposase_IS30-like"/>
</dbReference>
<dbReference type="InterPro" id="IPR009057">
    <property type="entry name" value="Homeodomain-like_sf"/>
</dbReference>
<dbReference type="PANTHER" id="PTHR10948:SF23">
    <property type="entry name" value="TRANSPOSASE INSI FOR INSERTION SEQUENCE ELEMENT IS30A-RELATED"/>
    <property type="match status" value="1"/>
</dbReference>
<feature type="domain" description="Integrase catalytic" evidence="7">
    <location>
        <begin position="155"/>
        <end position="287"/>
    </location>
</feature>
<evidence type="ECO:0000256" key="4">
    <source>
        <dbReference type="ARBA" id="ARBA00023125"/>
    </source>
</evidence>
<comment type="function">
    <text evidence="1">Required for the transposition of the insertion element.</text>
</comment>
<dbReference type="SUPFAM" id="SSF53098">
    <property type="entry name" value="Ribonuclease H-like"/>
    <property type="match status" value="1"/>
</dbReference>
<organism evidence="8 9">
    <name type="scientific">Thorsellia anophelis DSM 18579</name>
    <dbReference type="NCBI Taxonomy" id="1123402"/>
    <lineage>
        <taxon>Bacteria</taxon>
        <taxon>Pseudomonadati</taxon>
        <taxon>Pseudomonadota</taxon>
        <taxon>Gammaproteobacteria</taxon>
        <taxon>Enterobacterales</taxon>
        <taxon>Thorselliaceae</taxon>
        <taxon>Thorsellia</taxon>
    </lineage>
</organism>
<name>A0A1I0DKA4_9GAMM</name>
<dbReference type="PROSITE" id="PS50994">
    <property type="entry name" value="INTEGRASE"/>
    <property type="match status" value="1"/>
</dbReference>
<dbReference type="GO" id="GO:0003677">
    <property type="term" value="F:DNA binding"/>
    <property type="evidence" value="ECO:0007669"/>
    <property type="project" value="UniProtKB-KW"/>
</dbReference>
<dbReference type="Gene3D" id="3.30.420.10">
    <property type="entry name" value="Ribonuclease H-like superfamily/Ribonuclease H"/>
    <property type="match status" value="1"/>
</dbReference>
<dbReference type="InterPro" id="IPR025246">
    <property type="entry name" value="IS30-like_HTH"/>
</dbReference>
<evidence type="ECO:0000313" key="8">
    <source>
        <dbReference type="EMBL" id="SET32906.1"/>
    </source>
</evidence>
<keyword evidence="9" id="KW-1185">Reference proteome</keyword>
<dbReference type="NCBIfam" id="NF033563">
    <property type="entry name" value="transpos_IS30"/>
    <property type="match status" value="1"/>
</dbReference>
<dbReference type="PROSITE" id="PS01043">
    <property type="entry name" value="TRANSPOSASE_IS30"/>
    <property type="match status" value="1"/>
</dbReference>
<gene>
    <name evidence="8" type="ORF">SAMN02583745_02029</name>
</gene>
<accession>A0A1I0DKA4</accession>
<feature type="compositionally biased region" description="Basic and acidic residues" evidence="6">
    <location>
        <begin position="151"/>
        <end position="160"/>
    </location>
</feature>
<dbReference type="InterPro" id="IPR001584">
    <property type="entry name" value="Integrase_cat-core"/>
</dbReference>
<dbReference type="Pfam" id="PF13936">
    <property type="entry name" value="HTH_38"/>
    <property type="match status" value="1"/>
</dbReference>
<feature type="region of interest" description="Disordered" evidence="6">
    <location>
        <begin position="138"/>
        <end position="168"/>
    </location>
</feature>
<evidence type="ECO:0000256" key="3">
    <source>
        <dbReference type="ARBA" id="ARBA00022578"/>
    </source>
</evidence>
<dbReference type="GO" id="GO:0015074">
    <property type="term" value="P:DNA integration"/>
    <property type="evidence" value="ECO:0007669"/>
    <property type="project" value="InterPro"/>
</dbReference>
<dbReference type="Gene3D" id="1.10.10.60">
    <property type="entry name" value="Homeodomain-like"/>
    <property type="match status" value="1"/>
</dbReference>
<dbReference type="Proteomes" id="UP000242642">
    <property type="component" value="Unassembled WGS sequence"/>
</dbReference>
<reference evidence="9" key="1">
    <citation type="submission" date="2016-10" db="EMBL/GenBank/DDBJ databases">
        <authorList>
            <person name="Varghese N."/>
            <person name="Submissions S."/>
        </authorList>
    </citation>
    <scope>NUCLEOTIDE SEQUENCE [LARGE SCALE GENOMIC DNA]</scope>
    <source>
        <strain evidence="9">DSM 18579</strain>
    </source>
</reference>
<protein>
    <submittedName>
        <fullName evidence="8">Transposase and inactivated derivatives, IS30 family</fullName>
    </submittedName>
</protein>
<dbReference type="RefSeq" id="WP_093320544.1">
    <property type="nucleotide sequence ID" value="NZ_FOHV01000017.1"/>
</dbReference>
<dbReference type="AlphaFoldDB" id="A0A1I0DKA4"/>
<proteinExistence type="inferred from homology"/>
<evidence type="ECO:0000256" key="2">
    <source>
        <dbReference type="ARBA" id="ARBA00006363"/>
    </source>
</evidence>
<dbReference type="GO" id="GO:0004803">
    <property type="term" value="F:transposase activity"/>
    <property type="evidence" value="ECO:0007669"/>
    <property type="project" value="InterPro"/>
</dbReference>
<dbReference type="Pfam" id="PF00665">
    <property type="entry name" value="rve"/>
    <property type="match status" value="1"/>
</dbReference>
<evidence type="ECO:0000313" key="9">
    <source>
        <dbReference type="Proteomes" id="UP000242642"/>
    </source>
</evidence>
<dbReference type="PANTHER" id="PTHR10948">
    <property type="entry name" value="TRANSPOSASE"/>
    <property type="match status" value="1"/>
</dbReference>
<dbReference type="InterPro" id="IPR012337">
    <property type="entry name" value="RNaseH-like_sf"/>
</dbReference>
<evidence type="ECO:0000256" key="5">
    <source>
        <dbReference type="ARBA" id="ARBA00023172"/>
    </source>
</evidence>
<keyword evidence="3" id="KW-0815">Transposition</keyword>
<evidence type="ECO:0000256" key="6">
    <source>
        <dbReference type="SAM" id="MobiDB-lite"/>
    </source>
</evidence>